<comment type="subcellular location">
    <subcellularLocation>
        <location evidence="1">Cell membrane</location>
        <topology evidence="1">Multi-pass membrane protein</topology>
    </subcellularLocation>
</comment>
<comment type="caution">
    <text evidence="8">The sequence shown here is derived from an EMBL/GenBank/DDBJ whole genome shotgun (WGS) entry which is preliminary data.</text>
</comment>
<keyword evidence="3" id="KW-1003">Cell membrane</keyword>
<reference evidence="8 9" key="1">
    <citation type="journal article" date="2011" name="J. Bacteriol.">
        <title>Draft genome sequence of Caloramator australicus strain RC3T, a thermoanaerobe from the Great Artesian Basin of Australia.</title>
        <authorList>
            <person name="Ogg C.D."/>
            <person name="Patel B.K.C."/>
        </authorList>
    </citation>
    <scope>NUCLEOTIDE SEQUENCE [LARGE SCALE GENOMIC DNA]</scope>
    <source>
        <strain evidence="8 9">RC3</strain>
    </source>
</reference>
<feature type="transmembrane region" description="Helical" evidence="7">
    <location>
        <begin position="20"/>
        <end position="45"/>
    </location>
</feature>
<dbReference type="Proteomes" id="UP000007652">
    <property type="component" value="Unassembled WGS sequence"/>
</dbReference>
<dbReference type="OrthoDB" id="9813426at2"/>
<keyword evidence="9" id="KW-1185">Reference proteome</keyword>
<protein>
    <submittedName>
        <fullName evidence="8">DedA family putative alkaline phosphatase-like protein</fullName>
    </submittedName>
</protein>
<evidence type="ECO:0000256" key="3">
    <source>
        <dbReference type="ARBA" id="ARBA00022475"/>
    </source>
</evidence>
<organism evidence="8 9">
    <name type="scientific">Caloramator australicus RC3</name>
    <dbReference type="NCBI Taxonomy" id="857293"/>
    <lineage>
        <taxon>Bacteria</taxon>
        <taxon>Bacillati</taxon>
        <taxon>Bacillota</taxon>
        <taxon>Clostridia</taxon>
        <taxon>Eubacteriales</taxon>
        <taxon>Clostridiaceae</taxon>
        <taxon>Caloramator</taxon>
    </lineage>
</organism>
<dbReference type="AlphaFoldDB" id="I7LFU4"/>
<dbReference type="InterPro" id="IPR051311">
    <property type="entry name" value="DedA_domain"/>
</dbReference>
<keyword evidence="6 7" id="KW-0472">Membrane</keyword>
<feature type="transmembrane region" description="Helical" evidence="7">
    <location>
        <begin position="110"/>
        <end position="131"/>
    </location>
</feature>
<dbReference type="PANTHER" id="PTHR42709">
    <property type="entry name" value="ALKALINE PHOSPHATASE LIKE PROTEIN"/>
    <property type="match status" value="1"/>
</dbReference>
<dbReference type="eggNOG" id="COG0586">
    <property type="taxonomic scope" value="Bacteria"/>
</dbReference>
<feature type="transmembrane region" description="Helical" evidence="7">
    <location>
        <begin position="57"/>
        <end position="79"/>
    </location>
</feature>
<feature type="transmembrane region" description="Helical" evidence="7">
    <location>
        <begin position="143"/>
        <end position="163"/>
    </location>
</feature>
<evidence type="ECO:0000256" key="6">
    <source>
        <dbReference type="ARBA" id="ARBA00023136"/>
    </source>
</evidence>
<name>I7LFU4_9CLOT</name>
<accession>I7LFU4</accession>
<evidence type="ECO:0000256" key="2">
    <source>
        <dbReference type="ARBA" id="ARBA00010792"/>
    </source>
</evidence>
<keyword evidence="4 7" id="KW-0812">Transmembrane</keyword>
<dbReference type="GO" id="GO:0005886">
    <property type="term" value="C:plasma membrane"/>
    <property type="evidence" value="ECO:0007669"/>
    <property type="project" value="UniProtKB-SubCell"/>
</dbReference>
<comment type="similarity">
    <text evidence="2">Belongs to the DedA family.</text>
</comment>
<dbReference type="RefSeq" id="WP_008908071.1">
    <property type="nucleotide sequence ID" value="NZ_CAKP01000032.1"/>
</dbReference>
<dbReference type="STRING" id="857293.CAAU_0711"/>
<keyword evidence="5 7" id="KW-1133">Transmembrane helix</keyword>
<dbReference type="EMBL" id="CAKP01000032">
    <property type="protein sequence ID" value="CCJ32795.1"/>
    <property type="molecule type" value="Genomic_DNA"/>
</dbReference>
<dbReference type="PANTHER" id="PTHR42709:SF6">
    <property type="entry name" value="UNDECAPRENYL PHOSPHATE TRANSPORTER A"/>
    <property type="match status" value="1"/>
</dbReference>
<sequence>MKINIWDILLILKNNPQIAYIYALLNSFFQVFFPPYPGDTIIALLGYLSYLKIIKGGVVLSLIILSTFLSSSLLLYLSYNFSELIKNSLYFQRFFNLRQLENFEKWYKKIGPFFIVISKFIPGINSIVIIASGLFKIDLKYSLISIGIATIIHNSMLFIAGRIAGENIHLLKSLIKEYTSYVLLGIILITLLYFLLKRYINKE</sequence>
<evidence type="ECO:0000256" key="4">
    <source>
        <dbReference type="ARBA" id="ARBA00022692"/>
    </source>
</evidence>
<feature type="transmembrane region" description="Helical" evidence="7">
    <location>
        <begin position="178"/>
        <end position="196"/>
    </location>
</feature>
<evidence type="ECO:0000256" key="7">
    <source>
        <dbReference type="SAM" id="Phobius"/>
    </source>
</evidence>
<evidence type="ECO:0000256" key="1">
    <source>
        <dbReference type="ARBA" id="ARBA00004651"/>
    </source>
</evidence>
<evidence type="ECO:0000313" key="8">
    <source>
        <dbReference type="EMBL" id="CCJ32795.1"/>
    </source>
</evidence>
<gene>
    <name evidence="8" type="ORF">CAAU_0711</name>
</gene>
<evidence type="ECO:0000256" key="5">
    <source>
        <dbReference type="ARBA" id="ARBA00022989"/>
    </source>
</evidence>
<proteinExistence type="inferred from homology"/>
<evidence type="ECO:0000313" key="9">
    <source>
        <dbReference type="Proteomes" id="UP000007652"/>
    </source>
</evidence>